<sequence>MTLRERRFPNGLTLLLEPDEAAQTVAAGYFVATGAREERPGELGASHFLEHLMFKGSESVPSAELNARLDDLGGHANAFTGEEATVYHAATLPEQGGELLETLTELLRPALRPADIEAERGVILEEIAMYAEQPAVRVADELRASYWGEHGLGHSILGTPQTVGGLTREVLARNWQERYGAGRVTLTVVGAFDPDAVEAWAARELTGWPAGLPAPAPAPAVPRHPGTFRFLRDEGLSRVQAALALPGLSARHPLREAATVLAELIGGENGDLYWALLDTGLADSADLGHLDYTDVGTFEGGFSCDPERFVEVQAAYLDVLRSAGDRLTPERVRRAARKLAVSTLLRAETPGGRLFALGMDALTMGEALTTEEQVARFERVSLEAVRAVLDLCPLEGATGVGMGGVVQ</sequence>
<proteinExistence type="inferred from homology"/>
<protein>
    <submittedName>
        <fullName evidence="5">Pitrilysin family protein</fullName>
    </submittedName>
</protein>
<evidence type="ECO:0000313" key="5">
    <source>
        <dbReference type="EMBL" id="MDL2342724.1"/>
    </source>
</evidence>
<evidence type="ECO:0000259" key="3">
    <source>
        <dbReference type="Pfam" id="PF00675"/>
    </source>
</evidence>
<dbReference type="PANTHER" id="PTHR11851">
    <property type="entry name" value="METALLOPROTEASE"/>
    <property type="match status" value="1"/>
</dbReference>
<keyword evidence="6" id="KW-1185">Reference proteome</keyword>
<feature type="domain" description="Peptidase M16 N-terminal" evidence="3">
    <location>
        <begin position="15"/>
        <end position="159"/>
    </location>
</feature>
<dbReference type="RefSeq" id="WP_285520754.1">
    <property type="nucleotide sequence ID" value="NZ_JASNGB010000003.1"/>
</dbReference>
<dbReference type="Gene3D" id="3.30.830.10">
    <property type="entry name" value="Metalloenzyme, LuxS/M16 peptidase-like"/>
    <property type="match status" value="2"/>
</dbReference>
<dbReference type="Pfam" id="PF00675">
    <property type="entry name" value="Peptidase_M16"/>
    <property type="match status" value="1"/>
</dbReference>
<evidence type="ECO:0000256" key="2">
    <source>
        <dbReference type="RuleBase" id="RU004447"/>
    </source>
</evidence>
<feature type="domain" description="Peptidase M16 C-terminal" evidence="4">
    <location>
        <begin position="166"/>
        <end position="339"/>
    </location>
</feature>
<dbReference type="SUPFAM" id="SSF63411">
    <property type="entry name" value="LuxS/MPP-like metallohydrolase"/>
    <property type="match status" value="2"/>
</dbReference>
<accession>A0ABT7JGB6</accession>
<dbReference type="Pfam" id="PF05193">
    <property type="entry name" value="Peptidase_M16_C"/>
    <property type="match status" value="1"/>
</dbReference>
<dbReference type="InterPro" id="IPR011249">
    <property type="entry name" value="Metalloenz_LuxS/M16"/>
</dbReference>
<gene>
    <name evidence="5" type="ORF">QOL99_01030</name>
</gene>
<dbReference type="EMBL" id="JASNGB010000003">
    <property type="protein sequence ID" value="MDL2342724.1"/>
    <property type="molecule type" value="Genomic_DNA"/>
</dbReference>
<evidence type="ECO:0000256" key="1">
    <source>
        <dbReference type="ARBA" id="ARBA00007261"/>
    </source>
</evidence>
<evidence type="ECO:0000259" key="4">
    <source>
        <dbReference type="Pfam" id="PF05193"/>
    </source>
</evidence>
<dbReference type="PROSITE" id="PS00143">
    <property type="entry name" value="INSULINASE"/>
    <property type="match status" value="1"/>
</dbReference>
<name>A0ABT7JGB6_9DEIO</name>
<dbReference type="InterPro" id="IPR001431">
    <property type="entry name" value="Pept_M16_Zn_BS"/>
</dbReference>
<organism evidence="5 6">
    <name type="scientific">Deinococcus rhizophilus</name>
    <dbReference type="NCBI Taxonomy" id="3049544"/>
    <lineage>
        <taxon>Bacteria</taxon>
        <taxon>Thermotogati</taxon>
        <taxon>Deinococcota</taxon>
        <taxon>Deinococci</taxon>
        <taxon>Deinococcales</taxon>
        <taxon>Deinococcaceae</taxon>
        <taxon>Deinococcus</taxon>
    </lineage>
</organism>
<dbReference type="PANTHER" id="PTHR11851:SF49">
    <property type="entry name" value="MITOCHONDRIAL-PROCESSING PEPTIDASE SUBUNIT ALPHA"/>
    <property type="match status" value="1"/>
</dbReference>
<dbReference type="InterPro" id="IPR050361">
    <property type="entry name" value="MPP/UQCRC_Complex"/>
</dbReference>
<comment type="caution">
    <text evidence="5">The sequence shown here is derived from an EMBL/GenBank/DDBJ whole genome shotgun (WGS) entry which is preliminary data.</text>
</comment>
<comment type="similarity">
    <text evidence="1 2">Belongs to the peptidase M16 family.</text>
</comment>
<reference evidence="5 6" key="1">
    <citation type="submission" date="2023-05" db="EMBL/GenBank/DDBJ databases">
        <authorList>
            <person name="Gao F."/>
        </authorList>
    </citation>
    <scope>NUCLEOTIDE SEQUENCE [LARGE SCALE GENOMIC DNA]</scope>
    <source>
        <strain evidence="5 6">MIMF12</strain>
    </source>
</reference>
<dbReference type="InterPro" id="IPR007863">
    <property type="entry name" value="Peptidase_M16_C"/>
</dbReference>
<dbReference type="Proteomes" id="UP001302059">
    <property type="component" value="Unassembled WGS sequence"/>
</dbReference>
<dbReference type="InterPro" id="IPR011765">
    <property type="entry name" value="Pept_M16_N"/>
</dbReference>
<evidence type="ECO:0000313" key="6">
    <source>
        <dbReference type="Proteomes" id="UP001302059"/>
    </source>
</evidence>